<gene>
    <name evidence="2" type="ORF">KBB96_20120</name>
</gene>
<dbReference type="Pfam" id="PF06114">
    <property type="entry name" value="Peptidase_M78"/>
    <property type="match status" value="1"/>
</dbReference>
<sequence length="170" mass="19461">MDYVLPTKDPEQLYLHQGSCAFPPVDVEGLARAMGIVFDNNFSLSRFGYSGEIRWQENRPVVWINPGDSLVRKRFTLAHEIGHYILHMLDDRDAVFKDDVKIMRRGGEWTSKEMQANRFAASLLMPKALLVAEMQKPRFWGPTTAHLAERFQVSEESMGYRLSNLGLKAS</sequence>
<feature type="domain" description="IrrE N-terminal-like" evidence="1">
    <location>
        <begin position="50"/>
        <end position="163"/>
    </location>
</feature>
<organism evidence="2 3">
    <name type="scientific">Luteolibacter ambystomatis</name>
    <dbReference type="NCBI Taxonomy" id="2824561"/>
    <lineage>
        <taxon>Bacteria</taxon>
        <taxon>Pseudomonadati</taxon>
        <taxon>Verrucomicrobiota</taxon>
        <taxon>Verrucomicrobiia</taxon>
        <taxon>Verrucomicrobiales</taxon>
        <taxon>Verrucomicrobiaceae</taxon>
        <taxon>Luteolibacter</taxon>
    </lineage>
</organism>
<evidence type="ECO:0000313" key="2">
    <source>
        <dbReference type="EMBL" id="QUE51148.1"/>
    </source>
</evidence>
<dbReference type="PANTHER" id="PTHR43236:SF1">
    <property type="entry name" value="BLL7220 PROTEIN"/>
    <property type="match status" value="1"/>
</dbReference>
<protein>
    <submittedName>
        <fullName evidence="2">ImmA/IrrE family metallo-endopeptidase</fullName>
    </submittedName>
</protein>
<dbReference type="KEGG" id="lamb:KBB96_20120"/>
<dbReference type="Gene3D" id="1.10.10.2910">
    <property type="match status" value="1"/>
</dbReference>
<dbReference type="PANTHER" id="PTHR43236">
    <property type="entry name" value="ANTITOXIN HIGA1"/>
    <property type="match status" value="1"/>
</dbReference>
<dbReference type="AlphaFoldDB" id="A0A975IZN9"/>
<dbReference type="RefSeq" id="WP_211631287.1">
    <property type="nucleotide sequence ID" value="NZ_CP073100.1"/>
</dbReference>
<evidence type="ECO:0000313" key="3">
    <source>
        <dbReference type="Proteomes" id="UP000676169"/>
    </source>
</evidence>
<keyword evidence="3" id="KW-1185">Reference proteome</keyword>
<dbReference type="InterPro" id="IPR052345">
    <property type="entry name" value="Rad_response_metalloprotease"/>
</dbReference>
<evidence type="ECO:0000259" key="1">
    <source>
        <dbReference type="Pfam" id="PF06114"/>
    </source>
</evidence>
<accession>A0A975IZN9</accession>
<dbReference type="Proteomes" id="UP000676169">
    <property type="component" value="Chromosome"/>
</dbReference>
<dbReference type="InterPro" id="IPR010359">
    <property type="entry name" value="IrrE_HExxH"/>
</dbReference>
<name>A0A975IZN9_9BACT</name>
<reference evidence="2" key="1">
    <citation type="submission" date="2021-04" db="EMBL/GenBank/DDBJ databases">
        <title>Luteolibacter sp. 32A isolated from the skin of an Anderson's salamander (Ambystoma andersonii).</title>
        <authorList>
            <person name="Spergser J."/>
            <person name="Busse H.-J."/>
        </authorList>
    </citation>
    <scope>NUCLEOTIDE SEQUENCE</scope>
    <source>
        <strain evidence="2">32A</strain>
    </source>
</reference>
<proteinExistence type="predicted"/>
<dbReference type="EMBL" id="CP073100">
    <property type="protein sequence ID" value="QUE51148.1"/>
    <property type="molecule type" value="Genomic_DNA"/>
</dbReference>